<reference evidence="8 9" key="1">
    <citation type="submission" date="2017-05" db="EMBL/GenBank/DDBJ databases">
        <authorList>
            <person name="Varghese N."/>
            <person name="Submissions S."/>
        </authorList>
    </citation>
    <scope>NUCLEOTIDE SEQUENCE [LARGE SCALE GENOMIC DNA]</scope>
    <source>
        <strain evidence="8 9">DSM 26001</strain>
    </source>
</reference>
<name>A0ABY1Q9Q1_9BURK</name>
<dbReference type="PROSITE" id="PS00073">
    <property type="entry name" value="ACYL_COA_DH_2"/>
    <property type="match status" value="1"/>
</dbReference>
<dbReference type="PANTHER" id="PTHR43884:SF12">
    <property type="entry name" value="ISOVALERYL-COA DEHYDROGENASE, MITOCHONDRIAL-RELATED"/>
    <property type="match status" value="1"/>
</dbReference>
<keyword evidence="9" id="KW-1185">Reference proteome</keyword>
<dbReference type="Pfam" id="PF02771">
    <property type="entry name" value="Acyl-CoA_dh_N"/>
    <property type="match status" value="1"/>
</dbReference>
<dbReference type="Pfam" id="PF02770">
    <property type="entry name" value="Acyl-CoA_dh_M"/>
    <property type="match status" value="1"/>
</dbReference>
<dbReference type="InterPro" id="IPR036250">
    <property type="entry name" value="AcylCo_DH-like_C"/>
</dbReference>
<evidence type="ECO:0000256" key="3">
    <source>
        <dbReference type="ARBA" id="ARBA00022630"/>
    </source>
</evidence>
<sequence length="382" mass="42011">MAIDFSPSWMNEELALVRDTAIRFIDSEMAPQDEAARKRGHVGHALWRRAGELGLLCADIPEQYGGGGGDFRHEAVFYEEMARRSLTGMNASVHSIVAHYLLNHGTEAQKQRYLPPMARGELVGAIAMTEPGAGSDLQGIRTTAARNDAGYLLNGAKTFITNGYLAGLVLVVARTDPAQKAKGMSIMIVETAERPGYSVGRLLDKIGMKAQDTTELFFDNVQLGPDAVLGGDEGRGFYQLMGDLPYERTMIGVSAVAAMEGAYEATLRYTREREAFGQPLADFQNTRFKLAEIATSVKVARVFVDRCVEDLVAGRLDTASASMVKYWTSDLQNRVIDDCLQLFGGYGYMNEYLIGRMYVDARIQRIYGGANEIMKEVIARAL</sequence>
<dbReference type="InterPro" id="IPR006089">
    <property type="entry name" value="Acyl-CoA_DH_CS"/>
</dbReference>
<feature type="domain" description="Acyl-CoA dehydrogenase/oxidase C-terminal" evidence="5">
    <location>
        <begin position="234"/>
        <end position="382"/>
    </location>
</feature>
<dbReference type="InterPro" id="IPR013786">
    <property type="entry name" value="AcylCoA_DH/ox_N"/>
</dbReference>
<dbReference type="InterPro" id="IPR046373">
    <property type="entry name" value="Acyl-CoA_Oxase/DH_mid-dom_sf"/>
</dbReference>
<dbReference type="Gene3D" id="1.10.540.10">
    <property type="entry name" value="Acyl-CoA dehydrogenase/oxidase, N-terminal domain"/>
    <property type="match status" value="1"/>
</dbReference>
<evidence type="ECO:0000313" key="9">
    <source>
        <dbReference type="Proteomes" id="UP001158049"/>
    </source>
</evidence>
<dbReference type="EMBL" id="FXUL01000009">
    <property type="protein sequence ID" value="SMP63464.1"/>
    <property type="molecule type" value="Genomic_DNA"/>
</dbReference>
<evidence type="ECO:0000256" key="1">
    <source>
        <dbReference type="ARBA" id="ARBA00001974"/>
    </source>
</evidence>
<dbReference type="InterPro" id="IPR006091">
    <property type="entry name" value="Acyl-CoA_Oxase/DH_mid-dom"/>
</dbReference>
<gene>
    <name evidence="8" type="ORF">SAMN06295970_10976</name>
</gene>
<dbReference type="InterPro" id="IPR009075">
    <property type="entry name" value="AcylCo_DH/oxidase_C"/>
</dbReference>
<dbReference type="SUPFAM" id="SSF47203">
    <property type="entry name" value="Acyl-CoA dehydrogenase C-terminal domain-like"/>
    <property type="match status" value="1"/>
</dbReference>
<comment type="similarity">
    <text evidence="2">Belongs to the acyl-CoA dehydrogenase family.</text>
</comment>
<keyword evidence="4" id="KW-0274">FAD</keyword>
<evidence type="ECO:0000256" key="2">
    <source>
        <dbReference type="ARBA" id="ARBA00009347"/>
    </source>
</evidence>
<dbReference type="Gene3D" id="2.40.110.10">
    <property type="entry name" value="Butyryl-CoA Dehydrogenase, subunit A, domain 2"/>
    <property type="match status" value="1"/>
</dbReference>
<dbReference type="Proteomes" id="UP001158049">
    <property type="component" value="Unassembled WGS sequence"/>
</dbReference>
<accession>A0ABY1Q9Q1</accession>
<evidence type="ECO:0000313" key="8">
    <source>
        <dbReference type="EMBL" id="SMP63464.1"/>
    </source>
</evidence>
<dbReference type="SUPFAM" id="SSF56645">
    <property type="entry name" value="Acyl-CoA dehydrogenase NM domain-like"/>
    <property type="match status" value="1"/>
</dbReference>
<comment type="cofactor">
    <cofactor evidence="1">
        <name>FAD</name>
        <dbReference type="ChEBI" id="CHEBI:57692"/>
    </cofactor>
</comment>
<feature type="domain" description="Acyl-CoA dehydrogenase/oxidase N-terminal" evidence="7">
    <location>
        <begin position="12"/>
        <end position="121"/>
    </location>
</feature>
<evidence type="ECO:0000259" key="7">
    <source>
        <dbReference type="Pfam" id="PF02771"/>
    </source>
</evidence>
<dbReference type="Pfam" id="PF00441">
    <property type="entry name" value="Acyl-CoA_dh_1"/>
    <property type="match status" value="1"/>
</dbReference>
<evidence type="ECO:0000259" key="6">
    <source>
        <dbReference type="Pfam" id="PF02770"/>
    </source>
</evidence>
<evidence type="ECO:0000256" key="4">
    <source>
        <dbReference type="ARBA" id="ARBA00022827"/>
    </source>
</evidence>
<comment type="caution">
    <text evidence="8">The sequence shown here is derived from an EMBL/GenBank/DDBJ whole genome shotgun (WGS) entry which is preliminary data.</text>
</comment>
<dbReference type="PROSITE" id="PS00072">
    <property type="entry name" value="ACYL_COA_DH_1"/>
    <property type="match status" value="1"/>
</dbReference>
<keyword evidence="3" id="KW-0285">Flavoprotein</keyword>
<dbReference type="PANTHER" id="PTHR43884">
    <property type="entry name" value="ACYL-COA DEHYDROGENASE"/>
    <property type="match status" value="1"/>
</dbReference>
<dbReference type="InterPro" id="IPR009100">
    <property type="entry name" value="AcylCoA_DH/oxidase_NM_dom_sf"/>
</dbReference>
<dbReference type="InterPro" id="IPR037069">
    <property type="entry name" value="AcylCoA_DH/ox_N_sf"/>
</dbReference>
<organism evidence="8 9">
    <name type="scientific">Noviherbaspirillum suwonense</name>
    <dbReference type="NCBI Taxonomy" id="1224511"/>
    <lineage>
        <taxon>Bacteria</taxon>
        <taxon>Pseudomonadati</taxon>
        <taxon>Pseudomonadota</taxon>
        <taxon>Betaproteobacteria</taxon>
        <taxon>Burkholderiales</taxon>
        <taxon>Oxalobacteraceae</taxon>
        <taxon>Noviherbaspirillum</taxon>
    </lineage>
</organism>
<dbReference type="Gene3D" id="1.20.140.10">
    <property type="entry name" value="Butyryl-CoA Dehydrogenase, subunit A, domain 3"/>
    <property type="match status" value="1"/>
</dbReference>
<feature type="domain" description="Acyl-CoA oxidase/dehydrogenase middle" evidence="6">
    <location>
        <begin position="125"/>
        <end position="221"/>
    </location>
</feature>
<evidence type="ECO:0000259" key="5">
    <source>
        <dbReference type="Pfam" id="PF00441"/>
    </source>
</evidence>
<protein>
    <submittedName>
        <fullName evidence="8">Acyl-CoA dehydrogenase</fullName>
    </submittedName>
</protein>
<proteinExistence type="inferred from homology"/>
<dbReference type="RefSeq" id="WP_283442752.1">
    <property type="nucleotide sequence ID" value="NZ_FXUL01000009.1"/>
</dbReference>